<sequence>MVYISTVQATFLILAAASSLAAPIATDSSIQSRGVTLEARTPNFGSFFRKVRKAATPSRIKKIAHIAELALRENEDEQIVTRRELEYLEDLVLREPSIGSFFRKVKNFFTPHNIDKASNAAKEASKLAGMLKREASEDLSARSLEAFVDQLTEREFEDIQELAAREPRFGSFFKKFINMKNIKKAASVASLVIREDDEPFYMFEREALEADVDNLD</sequence>
<evidence type="ECO:0000256" key="1">
    <source>
        <dbReference type="SAM" id="SignalP"/>
    </source>
</evidence>
<feature type="chain" id="PRO_5034194988" evidence="1">
    <location>
        <begin position="22"/>
        <end position="216"/>
    </location>
</feature>
<keyword evidence="1" id="KW-0732">Signal</keyword>
<dbReference type="OrthoDB" id="3044731at2759"/>
<protein>
    <submittedName>
        <fullName evidence="2">Uncharacterized protein</fullName>
    </submittedName>
</protein>
<organism evidence="2">
    <name type="scientific">Psilocybe cubensis</name>
    <name type="common">Psychedelic mushroom</name>
    <name type="synonym">Stropharia cubensis</name>
    <dbReference type="NCBI Taxonomy" id="181762"/>
    <lineage>
        <taxon>Eukaryota</taxon>
        <taxon>Fungi</taxon>
        <taxon>Dikarya</taxon>
        <taxon>Basidiomycota</taxon>
        <taxon>Agaricomycotina</taxon>
        <taxon>Agaricomycetes</taxon>
        <taxon>Agaricomycetidae</taxon>
        <taxon>Agaricales</taxon>
        <taxon>Agaricineae</taxon>
        <taxon>Strophariaceae</taxon>
        <taxon>Psilocybe</taxon>
    </lineage>
</organism>
<feature type="signal peptide" evidence="1">
    <location>
        <begin position="1"/>
        <end position="21"/>
    </location>
</feature>
<gene>
    <name evidence="2" type="ORF">JR316_006930</name>
</gene>
<proteinExistence type="predicted"/>
<name>A0A8H8CJ35_PSICU</name>
<accession>A0A8H8CJ35</accession>
<dbReference type="AlphaFoldDB" id="A0A8H8CJ35"/>
<evidence type="ECO:0000313" key="2">
    <source>
        <dbReference type="EMBL" id="KAG5168332.1"/>
    </source>
</evidence>
<reference evidence="2" key="1">
    <citation type="submission" date="2021-02" db="EMBL/GenBank/DDBJ databases">
        <title>Psilocybe cubensis genome.</title>
        <authorList>
            <person name="Mckernan K.J."/>
            <person name="Crawford S."/>
            <person name="Trippe A."/>
            <person name="Kane L.T."/>
            <person name="Mclaughlin S."/>
        </authorList>
    </citation>
    <scope>NUCLEOTIDE SEQUENCE [LARGE SCALE GENOMIC DNA]</scope>
    <source>
        <strain evidence="2">MGC-MH-2018</strain>
    </source>
</reference>
<dbReference type="EMBL" id="JAFIQS010000006">
    <property type="protein sequence ID" value="KAG5168332.1"/>
    <property type="molecule type" value="Genomic_DNA"/>
</dbReference>
<comment type="caution">
    <text evidence="2">The sequence shown here is derived from an EMBL/GenBank/DDBJ whole genome shotgun (WGS) entry which is preliminary data.</text>
</comment>